<protein>
    <submittedName>
        <fullName evidence="5">Heat shock protein 21</fullName>
    </submittedName>
</protein>
<organism evidence="5 6">
    <name type="scientific">Penaeus vannamei</name>
    <name type="common">Whiteleg shrimp</name>
    <name type="synonym">Litopenaeus vannamei</name>
    <dbReference type="NCBI Taxonomy" id="6689"/>
    <lineage>
        <taxon>Eukaryota</taxon>
        <taxon>Metazoa</taxon>
        <taxon>Ecdysozoa</taxon>
        <taxon>Arthropoda</taxon>
        <taxon>Crustacea</taxon>
        <taxon>Multicrustacea</taxon>
        <taxon>Malacostraca</taxon>
        <taxon>Eumalacostraca</taxon>
        <taxon>Eucarida</taxon>
        <taxon>Decapoda</taxon>
        <taxon>Dendrobranchiata</taxon>
        <taxon>Penaeoidea</taxon>
        <taxon>Penaeidae</taxon>
        <taxon>Penaeus</taxon>
    </lineage>
</organism>
<feature type="compositionally biased region" description="Polar residues" evidence="3">
    <location>
        <begin position="356"/>
        <end position="372"/>
    </location>
</feature>
<feature type="region of interest" description="Disordered" evidence="3">
    <location>
        <begin position="1165"/>
        <end position="1185"/>
    </location>
</feature>
<gene>
    <name evidence="5" type="ORF">C7M84_019844</name>
</gene>
<dbReference type="PROSITE" id="PS01031">
    <property type="entry name" value="SHSP"/>
    <property type="match status" value="2"/>
</dbReference>
<dbReference type="PANTHER" id="PTHR45640:SF26">
    <property type="entry name" value="RE23625P"/>
    <property type="match status" value="1"/>
</dbReference>
<name>A0A3R7QB50_PENVA</name>
<keyword evidence="6" id="KW-1185">Reference proteome</keyword>
<dbReference type="CDD" id="cd06526">
    <property type="entry name" value="metazoan_ACD"/>
    <property type="match status" value="3"/>
</dbReference>
<dbReference type="InterPro" id="IPR001436">
    <property type="entry name" value="Alpha-crystallin/sHSP_animal"/>
</dbReference>
<dbReference type="InterPro" id="IPR002068">
    <property type="entry name" value="A-crystallin/Hsp20_dom"/>
</dbReference>
<feature type="region of interest" description="Disordered" evidence="3">
    <location>
        <begin position="126"/>
        <end position="146"/>
    </location>
</feature>
<evidence type="ECO:0000256" key="2">
    <source>
        <dbReference type="RuleBase" id="RU003616"/>
    </source>
</evidence>
<dbReference type="PANTHER" id="PTHR45640">
    <property type="entry name" value="HEAT SHOCK PROTEIN HSP-12.2-RELATED"/>
    <property type="match status" value="1"/>
</dbReference>
<feature type="domain" description="SHSP" evidence="4">
    <location>
        <begin position="1033"/>
        <end position="1146"/>
    </location>
</feature>
<evidence type="ECO:0000313" key="5">
    <source>
        <dbReference type="EMBL" id="ROT62299.1"/>
    </source>
</evidence>
<feature type="compositionally biased region" description="Basic and acidic residues" evidence="3">
    <location>
        <begin position="55"/>
        <end position="78"/>
    </location>
</feature>
<dbReference type="GO" id="GO:0005634">
    <property type="term" value="C:nucleus"/>
    <property type="evidence" value="ECO:0007669"/>
    <property type="project" value="TreeGrafter"/>
</dbReference>
<dbReference type="Pfam" id="PF00011">
    <property type="entry name" value="HSP20"/>
    <property type="match status" value="3"/>
</dbReference>
<evidence type="ECO:0000256" key="1">
    <source>
        <dbReference type="PROSITE-ProRule" id="PRU00285"/>
    </source>
</evidence>
<dbReference type="GO" id="GO:0009408">
    <property type="term" value="P:response to heat"/>
    <property type="evidence" value="ECO:0007669"/>
    <property type="project" value="TreeGrafter"/>
</dbReference>
<comment type="similarity">
    <text evidence="1 2">Belongs to the small heat shock protein (HSP20) family.</text>
</comment>
<accession>A0A3R7QB50</accession>
<dbReference type="OrthoDB" id="6368705at2759"/>
<reference evidence="5 6" key="1">
    <citation type="submission" date="2018-04" db="EMBL/GenBank/DDBJ databases">
        <authorList>
            <person name="Zhang X."/>
            <person name="Yuan J."/>
            <person name="Li F."/>
            <person name="Xiang J."/>
        </authorList>
    </citation>
    <scope>NUCLEOTIDE SEQUENCE [LARGE SCALE GENOMIC DNA]</scope>
    <source>
        <tissue evidence="5">Muscle</tissue>
    </source>
</reference>
<dbReference type="InterPro" id="IPR008978">
    <property type="entry name" value="HSP20-like_chaperone"/>
</dbReference>
<reference evidence="5 6" key="2">
    <citation type="submission" date="2019-01" db="EMBL/GenBank/DDBJ databases">
        <title>The decoding of complex shrimp genome reveals the adaptation for benthos swimmer, frequently molting mechanism and breeding impact on genome.</title>
        <authorList>
            <person name="Sun Y."/>
            <person name="Gao Y."/>
            <person name="Yu Y."/>
        </authorList>
    </citation>
    <scope>NUCLEOTIDE SEQUENCE [LARGE SCALE GENOMIC DNA]</scope>
    <source>
        <tissue evidence="5">Muscle</tissue>
    </source>
</reference>
<feature type="domain" description="SHSP" evidence="4">
    <location>
        <begin position="783"/>
        <end position="890"/>
    </location>
</feature>
<evidence type="ECO:0000256" key="3">
    <source>
        <dbReference type="SAM" id="MobiDB-lite"/>
    </source>
</evidence>
<evidence type="ECO:0000259" key="4">
    <source>
        <dbReference type="PROSITE" id="PS01031"/>
    </source>
</evidence>
<feature type="region of interest" description="Disordered" evidence="3">
    <location>
        <begin position="55"/>
        <end position="89"/>
    </location>
</feature>
<dbReference type="Proteomes" id="UP000283509">
    <property type="component" value="Unassembled WGS sequence"/>
</dbReference>
<comment type="caution">
    <text evidence="5">The sequence shown here is derived from an EMBL/GenBank/DDBJ whole genome shotgun (WGS) entry which is preliminary data.</text>
</comment>
<dbReference type="GO" id="GO:0042026">
    <property type="term" value="P:protein refolding"/>
    <property type="evidence" value="ECO:0007669"/>
    <property type="project" value="TreeGrafter"/>
</dbReference>
<dbReference type="SUPFAM" id="SSF49764">
    <property type="entry name" value="HSP20-like chaperones"/>
    <property type="match status" value="2"/>
</dbReference>
<dbReference type="EMBL" id="QCYY01003730">
    <property type="protein sequence ID" value="ROT62299.1"/>
    <property type="molecule type" value="Genomic_DNA"/>
</dbReference>
<dbReference type="PRINTS" id="PR00299">
    <property type="entry name" value="ACRYSTALLIN"/>
</dbReference>
<feature type="region of interest" description="Disordered" evidence="3">
    <location>
        <begin position="353"/>
        <end position="372"/>
    </location>
</feature>
<dbReference type="AlphaFoldDB" id="A0A3R7QB50"/>
<feature type="compositionally biased region" description="Basic and acidic residues" evidence="3">
    <location>
        <begin position="132"/>
        <end position="146"/>
    </location>
</feature>
<feature type="region of interest" description="Disordered" evidence="3">
    <location>
        <begin position="1"/>
        <end position="28"/>
    </location>
</feature>
<proteinExistence type="inferred from homology"/>
<feature type="compositionally biased region" description="Basic residues" evidence="3">
    <location>
        <begin position="1175"/>
        <end position="1185"/>
    </location>
</feature>
<evidence type="ECO:0000313" key="6">
    <source>
        <dbReference type="Proteomes" id="UP000283509"/>
    </source>
</evidence>
<keyword evidence="5" id="KW-0346">Stress response</keyword>
<dbReference type="GO" id="GO:0051082">
    <property type="term" value="F:unfolded protein binding"/>
    <property type="evidence" value="ECO:0007669"/>
    <property type="project" value="TreeGrafter"/>
</dbReference>
<dbReference type="GO" id="GO:0005737">
    <property type="term" value="C:cytoplasm"/>
    <property type="evidence" value="ECO:0007669"/>
    <property type="project" value="TreeGrafter"/>
</dbReference>
<dbReference type="Gene3D" id="2.60.40.790">
    <property type="match status" value="3"/>
</dbReference>
<sequence>MSAKNSTLHQRGPEEVGQRKTAKLTHSSEDFLGLSSNDILDRYRTASIPRIEGRDPSLYRHAEEPEEHKVIRSAEEVQKSSQVQRSVYPADETISLHEECEKESKATHDCMDSVESEKAREFLLSTDSAARSSHDTEFVESENQSKETIRNVESIVPAEVMTDSPTFVSDEMQSCSEFAEISEASLCRRSSIAMTETSGNLSASRDFGTSSQDSLLSAIPEDENDSETVKVLHLEDSQQAVDILDLKDSEETAENLELKNSQESAAIVEVKGSEAIEILDLTDSQEDVDILEVKGSALEIPDLQDSQEYVNILDQKDSEAAAELLDLKVSEEAVEILHLQNSQESVDILDGKDSQETVAEGQNESEAQNSKSSTIFDVTEDAASVQERSKSMDEELAQFSWQNKYENESAVQENFNHQTIPEETLDSKRTQSAAIESCTNSVQLSRDCTQEKEAVDSVGQLNLEETTETKESNPIDTITSSTTIAKESAAVESLKGTRRIHIDSPEELLLITKRGNFFQDSFFLDAHRDFSAALRQVLGRCNQDNFEDDTDLRHTDILERYRQLRSRDLREENQAAIVTSDKSCMKIIMDVHDFMSGDVQAKVVDEKELVIEGLVVKKEEGTSSETSYSFRRRFSLPQFTKITSVMSLDGILTVTVMFKSEETRHFSRDFTSGTKTPYLDCSFEDSNRLRRFGQESGRESQETNKYNVTEDAIMGTSSRLASGSLSSFAEKSFPITRKGHFFSHYFFRDTREDFQKAVREILSRWGEKSCGDEMTSYRKLRARNMREDTQAVTSSEDERHYKFVIDVHDFMDVGEISVKAVNERELVVEGHLEKKEDGSKSSKRFLRRFVVPGDIELEAVISVMSSDGVLKILAPKKEGHNRKHFSIDVEDMDDVEATVSRKFRNGHRLAEEYLRKRDSSSDDEELRAFAKQSNNQYRVTFQDDDEEFEGGHMFNKETKMTSNSSKDFKYNIPSLSMETRVLHIERRGVFAEDYCFANVRNSFSQAVREVLEKASEWTCRSDAMHNYRRLRQRNLKLENQAVGILDDQDSHKIVMDVFDFMKGDVTVQLVKGKELLVEGQAERQDGGRVSRVSFVRRFALPELVERDAISCVLSSDGILTITCRKRASGYSARGFCSERKPHVDTAGGWEDKDAKDSLADWEGASSRAFSTGSRSRYHRSYAKQY</sequence>